<dbReference type="Gene3D" id="3.55.50.30">
    <property type="match status" value="1"/>
</dbReference>
<dbReference type="KEGG" id="fpal:HYN49_07170"/>
<keyword evidence="1" id="KW-1133">Transmembrane helix</keyword>
<keyword evidence="1" id="KW-0812">Transmembrane</keyword>
<evidence type="ECO:0000256" key="1">
    <source>
        <dbReference type="SAM" id="Phobius"/>
    </source>
</evidence>
<dbReference type="EMBL" id="CP029187">
    <property type="protein sequence ID" value="AWI25697.1"/>
    <property type="molecule type" value="Genomic_DNA"/>
</dbReference>
<dbReference type="InterPro" id="IPR012373">
    <property type="entry name" value="Ferrdict_sens_TM"/>
</dbReference>
<dbReference type="GO" id="GO:0016989">
    <property type="term" value="F:sigma factor antagonist activity"/>
    <property type="evidence" value="ECO:0007669"/>
    <property type="project" value="TreeGrafter"/>
</dbReference>
<feature type="domain" description="FecR protein" evidence="2">
    <location>
        <begin position="99"/>
        <end position="188"/>
    </location>
</feature>
<dbReference type="OrthoDB" id="1097347at2"/>
<feature type="domain" description="Protein FecR C-terminal" evidence="3">
    <location>
        <begin position="228"/>
        <end position="291"/>
    </location>
</feature>
<gene>
    <name evidence="4" type="ORF">HYN49_07170</name>
</gene>
<dbReference type="InterPro" id="IPR032508">
    <property type="entry name" value="FecR_C"/>
</dbReference>
<evidence type="ECO:0000259" key="3">
    <source>
        <dbReference type="Pfam" id="PF16344"/>
    </source>
</evidence>
<dbReference type="PANTHER" id="PTHR30273:SF2">
    <property type="entry name" value="PROTEIN FECR"/>
    <property type="match status" value="1"/>
</dbReference>
<feature type="transmembrane region" description="Helical" evidence="1">
    <location>
        <begin position="77"/>
        <end position="95"/>
    </location>
</feature>
<evidence type="ECO:0000313" key="4">
    <source>
        <dbReference type="EMBL" id="AWI25697.1"/>
    </source>
</evidence>
<dbReference type="Pfam" id="PF16344">
    <property type="entry name" value="FecR_C"/>
    <property type="match status" value="1"/>
</dbReference>
<keyword evidence="5" id="KW-1185">Reference proteome</keyword>
<dbReference type="AlphaFoldDB" id="A0A2S1SH71"/>
<dbReference type="PANTHER" id="PTHR30273">
    <property type="entry name" value="PERIPLASMIC SIGNAL SENSOR AND SIGMA FACTOR ACTIVATOR FECR-RELATED"/>
    <property type="match status" value="1"/>
</dbReference>
<dbReference type="Pfam" id="PF04773">
    <property type="entry name" value="FecR"/>
    <property type="match status" value="1"/>
</dbReference>
<dbReference type="InterPro" id="IPR006860">
    <property type="entry name" value="FecR"/>
</dbReference>
<dbReference type="Gene3D" id="2.60.120.1440">
    <property type="match status" value="1"/>
</dbReference>
<keyword evidence="1" id="KW-0472">Membrane</keyword>
<accession>A0A2S1SH71</accession>
<reference evidence="4 5" key="1">
    <citation type="submission" date="2018-05" db="EMBL/GenBank/DDBJ databases">
        <title>Genome sequencing of Flavobacterium sp. HYN0049.</title>
        <authorList>
            <person name="Yi H."/>
            <person name="Baek C."/>
        </authorList>
    </citation>
    <scope>NUCLEOTIDE SEQUENCE [LARGE SCALE GENOMIC DNA]</scope>
    <source>
        <strain evidence="4 5">HYN0049</strain>
    </source>
</reference>
<sequence length="296" mass="33054">MENHETYLAEWFEDRMTDAELQQIISKEEFLYYQKIKNVLSGYHLETPGVETHFQSIKEKLQAVPENKTRVIPLWKYLSAAASVLILIAIGFYAFDDNTVATGFGQQQSVTLADHSTVRIAAKSSLSYSNLFQYSRNLCLKGEAYFEVAKGSKFTVNTSLGKVVVLGTKFNVIASGSYFEVHCDEGMVSVTSGSGTVVLKPGRSVSFYKDKFTEWNQETKSVTDESSFFKTPAEVVFGKIKNQYGIKINYPESVKNIGFTGAISHTDLNKAMQSICLPLGLKYKASRPDTIEVTNE</sequence>
<evidence type="ECO:0000259" key="2">
    <source>
        <dbReference type="Pfam" id="PF04773"/>
    </source>
</evidence>
<proteinExistence type="predicted"/>
<dbReference type="Proteomes" id="UP000244937">
    <property type="component" value="Chromosome"/>
</dbReference>
<protein>
    <submittedName>
        <fullName evidence="4">Uncharacterized protein</fullName>
    </submittedName>
</protein>
<organism evidence="4 5">
    <name type="scientific">Flavobacterium pallidum</name>
    <dbReference type="NCBI Taxonomy" id="2172098"/>
    <lineage>
        <taxon>Bacteria</taxon>
        <taxon>Pseudomonadati</taxon>
        <taxon>Bacteroidota</taxon>
        <taxon>Flavobacteriia</taxon>
        <taxon>Flavobacteriales</taxon>
        <taxon>Flavobacteriaceae</taxon>
        <taxon>Flavobacterium</taxon>
    </lineage>
</organism>
<name>A0A2S1SH71_9FLAO</name>
<evidence type="ECO:0000313" key="5">
    <source>
        <dbReference type="Proteomes" id="UP000244937"/>
    </source>
</evidence>
<dbReference type="RefSeq" id="WP_108903483.1">
    <property type="nucleotide sequence ID" value="NZ_CP029187.1"/>
</dbReference>